<dbReference type="Pfam" id="PF05699">
    <property type="entry name" value="Dimer_Tnp_hAT"/>
    <property type="match status" value="1"/>
</dbReference>
<dbReference type="OrthoDB" id="6159421at2759"/>
<dbReference type="GO" id="GO:0046983">
    <property type="term" value="F:protein dimerization activity"/>
    <property type="evidence" value="ECO:0007669"/>
    <property type="project" value="InterPro"/>
</dbReference>
<dbReference type="EMBL" id="CAJOBZ010000006">
    <property type="protein sequence ID" value="CAF4809372.1"/>
    <property type="molecule type" value="Genomic_DNA"/>
</dbReference>
<comment type="caution">
    <text evidence="2">The sequence shown here is derived from an EMBL/GenBank/DDBJ whole genome shotgun (WGS) entry which is preliminary data.</text>
</comment>
<evidence type="ECO:0000313" key="2">
    <source>
        <dbReference type="EMBL" id="CAF4809372.1"/>
    </source>
</evidence>
<feature type="domain" description="HAT C-terminal dimerisation" evidence="1">
    <location>
        <begin position="48"/>
        <end position="109"/>
    </location>
</feature>
<keyword evidence="3" id="KW-1185">Reference proteome</keyword>
<evidence type="ECO:0000259" key="1">
    <source>
        <dbReference type="Pfam" id="PF05699"/>
    </source>
</evidence>
<dbReference type="InterPro" id="IPR008906">
    <property type="entry name" value="HATC_C_dom"/>
</dbReference>
<dbReference type="PANTHER" id="PTHR46880">
    <property type="entry name" value="RAS-ASSOCIATING DOMAIN-CONTAINING PROTEIN"/>
    <property type="match status" value="1"/>
</dbReference>
<dbReference type="AlphaFoldDB" id="A0A821PN11"/>
<gene>
    <name evidence="2" type="ORF">PMACD_LOCUS3948</name>
</gene>
<evidence type="ECO:0000313" key="3">
    <source>
        <dbReference type="Proteomes" id="UP000663880"/>
    </source>
</evidence>
<sequence length="148" mass="16799">MDPKIVCSGKILSIADILGRFPNIAPSNVIQIDTEWRLLRNTKLNTEDENLEVGAFWKKIAQMHLGDGRKIFPNLTLTVLSFMCLPHSSASVERLFSQINLTKTKLRNQLSTPVISGGLHTKNILKNSNCFNFEIKDQILQKLNKNMY</sequence>
<accession>A0A821PN11</accession>
<reference evidence="2" key="1">
    <citation type="submission" date="2021-02" db="EMBL/GenBank/DDBJ databases">
        <authorList>
            <person name="Steward A R."/>
        </authorList>
    </citation>
    <scope>NUCLEOTIDE SEQUENCE</scope>
</reference>
<proteinExistence type="predicted"/>
<dbReference type="InterPro" id="IPR012337">
    <property type="entry name" value="RNaseH-like_sf"/>
</dbReference>
<name>A0A821PN11_9NEOP</name>
<dbReference type="PANTHER" id="PTHR46880:SF5">
    <property type="entry name" value="DUF4371 DOMAIN-CONTAINING PROTEIN"/>
    <property type="match status" value="1"/>
</dbReference>
<dbReference type="SUPFAM" id="SSF53098">
    <property type="entry name" value="Ribonuclease H-like"/>
    <property type="match status" value="1"/>
</dbReference>
<dbReference type="Proteomes" id="UP000663880">
    <property type="component" value="Unassembled WGS sequence"/>
</dbReference>
<organism evidence="2 3">
    <name type="scientific">Pieris macdunnoughi</name>
    <dbReference type="NCBI Taxonomy" id="345717"/>
    <lineage>
        <taxon>Eukaryota</taxon>
        <taxon>Metazoa</taxon>
        <taxon>Ecdysozoa</taxon>
        <taxon>Arthropoda</taxon>
        <taxon>Hexapoda</taxon>
        <taxon>Insecta</taxon>
        <taxon>Pterygota</taxon>
        <taxon>Neoptera</taxon>
        <taxon>Endopterygota</taxon>
        <taxon>Lepidoptera</taxon>
        <taxon>Glossata</taxon>
        <taxon>Ditrysia</taxon>
        <taxon>Papilionoidea</taxon>
        <taxon>Pieridae</taxon>
        <taxon>Pierinae</taxon>
        <taxon>Pieris</taxon>
    </lineage>
</organism>
<protein>
    <recommendedName>
        <fullName evidence="1">HAT C-terminal dimerisation domain-containing protein</fullName>
    </recommendedName>
</protein>